<dbReference type="AlphaFoldDB" id="A0A285SM08"/>
<gene>
    <name evidence="1" type="ORF">SAMN05880501_105176</name>
</gene>
<evidence type="ECO:0008006" key="3">
    <source>
        <dbReference type="Google" id="ProtNLM"/>
    </source>
</evidence>
<protein>
    <recommendedName>
        <fullName evidence="3">Nucleotide exchange factor GrpE</fullName>
    </recommendedName>
</protein>
<proteinExistence type="predicted"/>
<organism evidence="1 2">
    <name type="scientific">Ureibacillus xyleni</name>
    <dbReference type="NCBI Taxonomy" id="614648"/>
    <lineage>
        <taxon>Bacteria</taxon>
        <taxon>Bacillati</taxon>
        <taxon>Bacillota</taxon>
        <taxon>Bacilli</taxon>
        <taxon>Bacillales</taxon>
        <taxon>Caryophanaceae</taxon>
        <taxon>Ureibacillus</taxon>
    </lineage>
</organism>
<evidence type="ECO:0000313" key="1">
    <source>
        <dbReference type="EMBL" id="SOC09081.1"/>
    </source>
</evidence>
<accession>A0A285SM08</accession>
<dbReference type="Proteomes" id="UP000219636">
    <property type="component" value="Unassembled WGS sequence"/>
</dbReference>
<reference evidence="2" key="1">
    <citation type="submission" date="2017-08" db="EMBL/GenBank/DDBJ databases">
        <authorList>
            <person name="Varghese N."/>
            <person name="Submissions S."/>
        </authorList>
    </citation>
    <scope>NUCLEOTIDE SEQUENCE [LARGE SCALE GENOMIC DNA]</scope>
    <source>
        <strain evidence="2">JC22</strain>
    </source>
</reference>
<evidence type="ECO:0000313" key="2">
    <source>
        <dbReference type="Proteomes" id="UP000219636"/>
    </source>
</evidence>
<dbReference type="RefSeq" id="WP_097073435.1">
    <property type="nucleotide sequence ID" value="NZ_OBMQ01000005.1"/>
</dbReference>
<keyword evidence="2" id="KW-1185">Reference proteome</keyword>
<dbReference type="EMBL" id="OBMQ01000005">
    <property type="protein sequence ID" value="SOC09081.1"/>
    <property type="molecule type" value="Genomic_DNA"/>
</dbReference>
<name>A0A285SM08_9BACL</name>
<sequence length="229" mass="26329">MQYSEWQEQLVETVQACRLKAQEEYKKRLNRIQTAQPVQNVSVKLTFNDYIKNFVVNSSSVYSGDYNMIEGFINEWKALVQSLQLEQQPVHVQQAIAIMTGDIERVVENIASLSPNDEEFTRKVMKQLDVFISYVIVSIRDGWSTNPELYSKLLTITNDFLSQMGVHTIPLQLGEKINYETTEPVVSTSNITDDAEADETIKEIQLYPYVFGKEEIPFIFGKVIAWKKG</sequence>